<protein>
    <submittedName>
        <fullName evidence="1">Chorismate--pyruvate lyase family protein</fullName>
    </submittedName>
</protein>
<evidence type="ECO:0000313" key="1">
    <source>
        <dbReference type="EMBL" id="MFC3961461.1"/>
    </source>
</evidence>
<dbReference type="Proteomes" id="UP001595696">
    <property type="component" value="Unassembled WGS sequence"/>
</dbReference>
<dbReference type="GO" id="GO:0016829">
    <property type="term" value="F:lyase activity"/>
    <property type="evidence" value="ECO:0007669"/>
    <property type="project" value="UniProtKB-KW"/>
</dbReference>
<dbReference type="InterPro" id="IPR028978">
    <property type="entry name" value="Chorismate_lyase_/UTRA_dom_sf"/>
</dbReference>
<dbReference type="Gene3D" id="3.40.1410.10">
    <property type="entry name" value="Chorismate lyase-like"/>
    <property type="match status" value="1"/>
</dbReference>
<dbReference type="Pfam" id="PF01947">
    <property type="entry name" value="Rv2949c-like"/>
    <property type="match status" value="1"/>
</dbReference>
<dbReference type="InterPro" id="IPR002800">
    <property type="entry name" value="Rv2949c-like"/>
</dbReference>
<gene>
    <name evidence="1" type="ORF">ACFO0B_05595</name>
</gene>
<sequence>MRTDVATSDEVAILLRRHFRAHGTQPENWFDLPIDTLSPFHRNILVTDGTVTRALEAYALEPIEAQCVDQYVSTDGADHDAHLEVTSSEPVLVRRVELIGAWSGTRYVRARSLIAVDRLPQAFHGALAVEPAGIGAALRVVAPDSHRELLCYGRPPEAICARRYRVVVHGRPAMIISEFFLR</sequence>
<keyword evidence="1" id="KW-0456">Lyase</keyword>
<comment type="caution">
    <text evidence="1">The sequence shown here is derived from an EMBL/GenBank/DDBJ whole genome shotgun (WGS) entry which is preliminary data.</text>
</comment>
<keyword evidence="2" id="KW-1185">Reference proteome</keyword>
<dbReference type="RefSeq" id="WP_378611215.1">
    <property type="nucleotide sequence ID" value="NZ_JBHSAX010000005.1"/>
</dbReference>
<reference evidence="2" key="1">
    <citation type="journal article" date="2019" name="Int. J. Syst. Evol. Microbiol.">
        <title>The Global Catalogue of Microorganisms (GCM) 10K type strain sequencing project: providing services to taxonomists for standard genome sequencing and annotation.</title>
        <authorList>
            <consortium name="The Broad Institute Genomics Platform"/>
            <consortium name="The Broad Institute Genome Sequencing Center for Infectious Disease"/>
            <person name="Wu L."/>
            <person name="Ma J."/>
        </authorList>
    </citation>
    <scope>NUCLEOTIDE SEQUENCE [LARGE SCALE GENOMIC DNA]</scope>
    <source>
        <strain evidence="2">CGMCC 4.7330</strain>
    </source>
</reference>
<dbReference type="EMBL" id="JBHSAX010000005">
    <property type="protein sequence ID" value="MFC3961461.1"/>
    <property type="molecule type" value="Genomic_DNA"/>
</dbReference>
<name>A0ABV8DP71_9NOCA</name>
<proteinExistence type="predicted"/>
<organism evidence="1 2">
    <name type="scientific">Nocardia jiangsuensis</name>
    <dbReference type="NCBI Taxonomy" id="1691563"/>
    <lineage>
        <taxon>Bacteria</taxon>
        <taxon>Bacillati</taxon>
        <taxon>Actinomycetota</taxon>
        <taxon>Actinomycetes</taxon>
        <taxon>Mycobacteriales</taxon>
        <taxon>Nocardiaceae</taxon>
        <taxon>Nocardia</taxon>
    </lineage>
</organism>
<dbReference type="SUPFAM" id="SSF64288">
    <property type="entry name" value="Chorismate lyase-like"/>
    <property type="match status" value="1"/>
</dbReference>
<evidence type="ECO:0000313" key="2">
    <source>
        <dbReference type="Proteomes" id="UP001595696"/>
    </source>
</evidence>
<accession>A0ABV8DP71</accession>